<gene>
    <name evidence="12" type="ORF">HNY73_022235</name>
</gene>
<evidence type="ECO:0000256" key="4">
    <source>
        <dbReference type="ARBA" id="ARBA00022741"/>
    </source>
</evidence>
<keyword evidence="4 9" id="KW-0547">Nucleotide-binding</keyword>
<dbReference type="Gene3D" id="3.30.200.20">
    <property type="entry name" value="Phosphorylase Kinase, domain 1"/>
    <property type="match status" value="1"/>
</dbReference>
<feature type="binding site" evidence="9">
    <location>
        <position position="66"/>
    </location>
    <ligand>
        <name>ATP</name>
        <dbReference type="ChEBI" id="CHEBI:30616"/>
    </ligand>
</feature>
<dbReference type="SUPFAM" id="SSF56112">
    <property type="entry name" value="Protein kinase-like (PK-like)"/>
    <property type="match status" value="1"/>
</dbReference>
<dbReference type="PANTHER" id="PTHR24361">
    <property type="entry name" value="MITOGEN-ACTIVATED KINASE KINASE KINASE"/>
    <property type="match status" value="1"/>
</dbReference>
<dbReference type="EC" id="2.7.11.1" evidence="1"/>
<evidence type="ECO:0000256" key="6">
    <source>
        <dbReference type="ARBA" id="ARBA00022840"/>
    </source>
</evidence>
<name>A0A8T0E2J6_ARGBR</name>
<evidence type="ECO:0000256" key="8">
    <source>
        <dbReference type="ARBA" id="ARBA00048679"/>
    </source>
</evidence>
<evidence type="ECO:0000313" key="12">
    <source>
        <dbReference type="EMBL" id="KAF8764121.1"/>
    </source>
</evidence>
<dbReference type="GO" id="GO:0005737">
    <property type="term" value="C:cytoplasm"/>
    <property type="evidence" value="ECO:0007669"/>
    <property type="project" value="TreeGrafter"/>
</dbReference>
<comment type="caution">
    <text evidence="12">The sequence shown here is derived from an EMBL/GenBank/DDBJ whole genome shotgun (WGS) entry which is preliminary data.</text>
</comment>
<dbReference type="InterPro" id="IPR053235">
    <property type="entry name" value="Ser_Thr_kinase"/>
</dbReference>
<protein>
    <recommendedName>
        <fullName evidence="1">non-specific serine/threonine protein kinase</fullName>
        <ecNumber evidence="1">2.7.11.1</ecNumber>
    </recommendedName>
</protein>
<evidence type="ECO:0000256" key="10">
    <source>
        <dbReference type="SAM" id="MobiDB-lite"/>
    </source>
</evidence>
<dbReference type="Pfam" id="PF00069">
    <property type="entry name" value="Pkinase"/>
    <property type="match status" value="1"/>
</dbReference>
<dbReference type="PROSITE" id="PS00108">
    <property type="entry name" value="PROTEIN_KINASE_ST"/>
    <property type="match status" value="1"/>
</dbReference>
<keyword evidence="5 12" id="KW-0418">Kinase</keyword>
<comment type="catalytic activity">
    <reaction evidence="8">
        <text>L-seryl-[protein] + ATP = O-phospho-L-seryl-[protein] + ADP + H(+)</text>
        <dbReference type="Rhea" id="RHEA:17989"/>
        <dbReference type="Rhea" id="RHEA-COMP:9863"/>
        <dbReference type="Rhea" id="RHEA-COMP:11604"/>
        <dbReference type="ChEBI" id="CHEBI:15378"/>
        <dbReference type="ChEBI" id="CHEBI:29999"/>
        <dbReference type="ChEBI" id="CHEBI:30616"/>
        <dbReference type="ChEBI" id="CHEBI:83421"/>
        <dbReference type="ChEBI" id="CHEBI:456216"/>
        <dbReference type="EC" id="2.7.11.1"/>
    </reaction>
</comment>
<dbReference type="Proteomes" id="UP000807504">
    <property type="component" value="Unassembled WGS sequence"/>
</dbReference>
<dbReference type="PANTHER" id="PTHR24361:SF433">
    <property type="entry name" value="PROTEIN KINASE DOMAIN-CONTAINING PROTEIN"/>
    <property type="match status" value="1"/>
</dbReference>
<dbReference type="CDD" id="cd00180">
    <property type="entry name" value="PKc"/>
    <property type="match status" value="1"/>
</dbReference>
<dbReference type="InterPro" id="IPR000719">
    <property type="entry name" value="Prot_kinase_dom"/>
</dbReference>
<dbReference type="AlphaFoldDB" id="A0A8T0E2J6"/>
<reference evidence="12" key="2">
    <citation type="submission" date="2020-06" db="EMBL/GenBank/DDBJ databases">
        <authorList>
            <person name="Sheffer M."/>
        </authorList>
    </citation>
    <scope>NUCLEOTIDE SEQUENCE</scope>
</reference>
<comment type="catalytic activity">
    <reaction evidence="7">
        <text>L-threonyl-[protein] + ATP = O-phospho-L-threonyl-[protein] + ADP + H(+)</text>
        <dbReference type="Rhea" id="RHEA:46608"/>
        <dbReference type="Rhea" id="RHEA-COMP:11060"/>
        <dbReference type="Rhea" id="RHEA-COMP:11605"/>
        <dbReference type="ChEBI" id="CHEBI:15378"/>
        <dbReference type="ChEBI" id="CHEBI:30013"/>
        <dbReference type="ChEBI" id="CHEBI:30616"/>
        <dbReference type="ChEBI" id="CHEBI:61977"/>
        <dbReference type="ChEBI" id="CHEBI:456216"/>
        <dbReference type="EC" id="2.7.11.1"/>
    </reaction>
</comment>
<feature type="compositionally biased region" description="Acidic residues" evidence="10">
    <location>
        <begin position="369"/>
        <end position="384"/>
    </location>
</feature>
<evidence type="ECO:0000256" key="3">
    <source>
        <dbReference type="ARBA" id="ARBA00022679"/>
    </source>
</evidence>
<evidence type="ECO:0000256" key="7">
    <source>
        <dbReference type="ARBA" id="ARBA00047899"/>
    </source>
</evidence>
<keyword evidence="6 9" id="KW-0067">ATP-binding</keyword>
<dbReference type="SMART" id="SM00220">
    <property type="entry name" value="S_TKc"/>
    <property type="match status" value="1"/>
</dbReference>
<dbReference type="InterPro" id="IPR008271">
    <property type="entry name" value="Ser/Thr_kinase_AS"/>
</dbReference>
<keyword evidence="3" id="KW-0808">Transferase</keyword>
<accession>A0A8T0E2J6</accession>
<dbReference type="GO" id="GO:0005524">
    <property type="term" value="F:ATP binding"/>
    <property type="evidence" value="ECO:0007669"/>
    <property type="project" value="UniProtKB-UniRule"/>
</dbReference>
<dbReference type="GO" id="GO:0004674">
    <property type="term" value="F:protein serine/threonine kinase activity"/>
    <property type="evidence" value="ECO:0007669"/>
    <property type="project" value="UniProtKB-KW"/>
</dbReference>
<evidence type="ECO:0000256" key="5">
    <source>
        <dbReference type="ARBA" id="ARBA00022777"/>
    </source>
</evidence>
<evidence type="ECO:0000256" key="9">
    <source>
        <dbReference type="PROSITE-ProRule" id="PRU10141"/>
    </source>
</evidence>
<dbReference type="PROSITE" id="PS00107">
    <property type="entry name" value="PROTEIN_KINASE_ATP"/>
    <property type="match status" value="1"/>
</dbReference>
<sequence>MAENKESNDEGEKTVKKRRRSEDVDLTIEILKSEKYFSVKKLLGRGTYGDVFMMYDPARDSNVAVKIITSENIAKIELAMWPKLRHPNIVPVLEVMTLRPVEVAIFVMPVQRKSLHDIMYDKRFLSRDDSLDYLKIWLFQTLCALDYLDSRHLCHLDIKVDNILISNEYRAMLSDFSFLNFNTKRLERYDLGLPYIYRPPEACQTLGSDIFIDGRSYDMWGFGIMAVEIFTHFVLATNVPDCKNWMKEVYPTLFSILQEKEFSNLMIQTFPGYNMSQTQAKLALNFIYCFLMLEPLERSIAVEALQHQFLNRGEYLASWTDPIWTQEVYSKSAELPSVISWKKKSSYHIDGKIDEGEDRKVRDEYSPATDDEYLTVSDSDDDTKDSDSINEYMNTLSEKDRSRFGSSKMEQSNSNENLIDGDIFKKSSESNSEFDLIHMGDVSTIGEDDRNLSLLNSEINLSILPNDMKQYTDKNAYKEYSISQSDSKFISKGLKKKQILNKKSRLHRYPMKSKMFLLNSEVYNSPCSDIPLKTIPNPSVLLKKLHDKKISKAGSNGKKTFYKIRKKNCNMSNTEKYITSDILPSASDSLMSDNNEISTITADSKQNDSSGKNKCSEYQNDIQTLTNANVASELNEESSIAATGDNFLSEMCNLIELDDFDNPSTSCKGIIPSVKAASAILKDNEACQSSDINEASDFIVSVNKTLGQLNQINNILQKVLICENCNSKRKKIEQENIKNGILEEMKPDYVPLEFRNSSREIKEDEADDSNNLRRNLNVCCHEIICKDSSLPLNIMNSQNVNLIINCPAMHKEIHQPEDSNEKKQESCPESKSK</sequence>
<evidence type="ECO:0000256" key="1">
    <source>
        <dbReference type="ARBA" id="ARBA00012513"/>
    </source>
</evidence>
<dbReference type="InterPro" id="IPR011009">
    <property type="entry name" value="Kinase-like_dom_sf"/>
</dbReference>
<evidence type="ECO:0000256" key="2">
    <source>
        <dbReference type="ARBA" id="ARBA00022527"/>
    </source>
</evidence>
<evidence type="ECO:0000259" key="11">
    <source>
        <dbReference type="PROSITE" id="PS50011"/>
    </source>
</evidence>
<keyword evidence="13" id="KW-1185">Reference proteome</keyword>
<feature type="region of interest" description="Disordered" evidence="10">
    <location>
        <begin position="358"/>
        <end position="388"/>
    </location>
</feature>
<dbReference type="EMBL" id="JABXBU010002231">
    <property type="protein sequence ID" value="KAF8764121.1"/>
    <property type="molecule type" value="Genomic_DNA"/>
</dbReference>
<feature type="region of interest" description="Disordered" evidence="10">
    <location>
        <begin position="814"/>
        <end position="833"/>
    </location>
</feature>
<organism evidence="12 13">
    <name type="scientific">Argiope bruennichi</name>
    <name type="common">Wasp spider</name>
    <name type="synonym">Aranea bruennichi</name>
    <dbReference type="NCBI Taxonomy" id="94029"/>
    <lineage>
        <taxon>Eukaryota</taxon>
        <taxon>Metazoa</taxon>
        <taxon>Ecdysozoa</taxon>
        <taxon>Arthropoda</taxon>
        <taxon>Chelicerata</taxon>
        <taxon>Arachnida</taxon>
        <taxon>Araneae</taxon>
        <taxon>Araneomorphae</taxon>
        <taxon>Entelegynae</taxon>
        <taxon>Araneoidea</taxon>
        <taxon>Araneidae</taxon>
        <taxon>Argiope</taxon>
    </lineage>
</organism>
<reference evidence="12" key="1">
    <citation type="journal article" date="2020" name="bioRxiv">
        <title>Chromosome-level reference genome of the European wasp spider Argiope bruennichi: a resource for studies on range expansion and evolutionary adaptation.</title>
        <authorList>
            <person name="Sheffer M.M."/>
            <person name="Hoppe A."/>
            <person name="Krehenwinkel H."/>
            <person name="Uhl G."/>
            <person name="Kuss A.W."/>
            <person name="Jensen L."/>
            <person name="Jensen C."/>
            <person name="Gillespie R.G."/>
            <person name="Hoff K.J."/>
            <person name="Prost S."/>
        </authorList>
    </citation>
    <scope>NUCLEOTIDE SEQUENCE</scope>
</reference>
<dbReference type="InterPro" id="IPR017441">
    <property type="entry name" value="Protein_kinase_ATP_BS"/>
</dbReference>
<proteinExistence type="predicted"/>
<keyword evidence="2" id="KW-0723">Serine/threonine-protein kinase</keyword>
<evidence type="ECO:0000313" key="13">
    <source>
        <dbReference type="Proteomes" id="UP000807504"/>
    </source>
</evidence>
<feature type="domain" description="Protein kinase" evidence="11">
    <location>
        <begin position="37"/>
        <end position="310"/>
    </location>
</feature>
<dbReference type="PROSITE" id="PS50011">
    <property type="entry name" value="PROTEIN_KINASE_DOM"/>
    <property type="match status" value="1"/>
</dbReference>
<dbReference type="Gene3D" id="1.10.510.10">
    <property type="entry name" value="Transferase(Phosphotransferase) domain 1"/>
    <property type="match status" value="1"/>
</dbReference>